<keyword evidence="4 6" id="KW-0732">Signal</keyword>
<dbReference type="OrthoDB" id="958254at2759"/>
<comment type="similarity">
    <text evidence="2">Belongs to the GILT family.</text>
</comment>
<protein>
    <recommendedName>
        <fullName evidence="9">Thioredoxin-like fold domain-containing protein</fullName>
    </recommendedName>
</protein>
<reference evidence="7" key="1">
    <citation type="submission" date="2020-06" db="EMBL/GenBank/DDBJ databases">
        <authorList>
            <consortium name="Plant Systems Biology data submission"/>
        </authorList>
    </citation>
    <scope>NUCLEOTIDE SEQUENCE</scope>
    <source>
        <strain evidence="7">D6</strain>
    </source>
</reference>
<keyword evidence="3" id="KW-0964">Secreted</keyword>
<dbReference type="SUPFAM" id="SSF52833">
    <property type="entry name" value="Thioredoxin-like"/>
    <property type="match status" value="1"/>
</dbReference>
<dbReference type="InterPro" id="IPR004911">
    <property type="entry name" value="Interferon-induced_GILT"/>
</dbReference>
<dbReference type="PANTHER" id="PTHR13234:SF8">
    <property type="entry name" value="GAMMA-INTERFERON-INDUCIBLE LYSOSOMAL THIOL REDUCTASE"/>
    <property type="match status" value="1"/>
</dbReference>
<name>A0A9N8EHB5_9STRA</name>
<evidence type="ECO:0000313" key="8">
    <source>
        <dbReference type="Proteomes" id="UP001153069"/>
    </source>
</evidence>
<dbReference type="EMBL" id="CAICTM010001165">
    <property type="protein sequence ID" value="CAB9521132.1"/>
    <property type="molecule type" value="Genomic_DNA"/>
</dbReference>
<evidence type="ECO:0000256" key="3">
    <source>
        <dbReference type="ARBA" id="ARBA00022525"/>
    </source>
</evidence>
<evidence type="ECO:0000256" key="2">
    <source>
        <dbReference type="ARBA" id="ARBA00005679"/>
    </source>
</evidence>
<feature type="signal peptide" evidence="6">
    <location>
        <begin position="1"/>
        <end position="22"/>
    </location>
</feature>
<evidence type="ECO:0000256" key="6">
    <source>
        <dbReference type="SAM" id="SignalP"/>
    </source>
</evidence>
<dbReference type="Gene3D" id="3.40.30.10">
    <property type="entry name" value="Glutaredoxin"/>
    <property type="match status" value="1"/>
</dbReference>
<organism evidence="7 8">
    <name type="scientific">Seminavis robusta</name>
    <dbReference type="NCBI Taxonomy" id="568900"/>
    <lineage>
        <taxon>Eukaryota</taxon>
        <taxon>Sar</taxon>
        <taxon>Stramenopiles</taxon>
        <taxon>Ochrophyta</taxon>
        <taxon>Bacillariophyta</taxon>
        <taxon>Bacillariophyceae</taxon>
        <taxon>Bacillariophycidae</taxon>
        <taxon>Naviculales</taxon>
        <taxon>Naviculaceae</taxon>
        <taxon>Seminavis</taxon>
    </lineage>
</organism>
<evidence type="ECO:0000313" key="7">
    <source>
        <dbReference type="EMBL" id="CAB9521132.1"/>
    </source>
</evidence>
<comment type="caution">
    <text evidence="7">The sequence shown here is derived from an EMBL/GenBank/DDBJ whole genome shotgun (WGS) entry which is preliminary data.</text>
</comment>
<dbReference type="PANTHER" id="PTHR13234">
    <property type="entry name" value="GAMMA-INTERFERON INDUCIBLE LYSOSOMAL THIOL REDUCTASE GILT"/>
    <property type="match status" value="1"/>
</dbReference>
<sequence>MTRKLLLSLLLLTTFLLGAVLAAPSQSSSSDDDDDSVDEVVERDGEAMEPVFQQAAAGGGKVKVQFYGESQCPFCRKFVTETWNDIWSDNDLKALIDYEYVPWGNSYFATEACGKGPYSPGERACFYDHCIYKLRTFGADDLTTDDDCFKGDVVYQHSEKEGQVDIYESCIIQNDGVDKAVAFTYCAEGDLMDNTEMSAHELLMECAADADIDVAATQSCADGQGRDIEIANAKKTPAHPGVPYVLVEGIAVPDANGQTKLFLCQKLAEKGHHPSACSSNHSDRLLEHGTAGADKLWWKQATW</sequence>
<evidence type="ECO:0000256" key="5">
    <source>
        <dbReference type="ARBA" id="ARBA00023180"/>
    </source>
</evidence>
<keyword evidence="8" id="KW-1185">Reference proteome</keyword>
<evidence type="ECO:0008006" key="9">
    <source>
        <dbReference type="Google" id="ProtNLM"/>
    </source>
</evidence>
<evidence type="ECO:0000256" key="1">
    <source>
        <dbReference type="ARBA" id="ARBA00004613"/>
    </source>
</evidence>
<dbReference type="GO" id="GO:0005576">
    <property type="term" value="C:extracellular region"/>
    <property type="evidence" value="ECO:0007669"/>
    <property type="project" value="UniProtKB-SubCell"/>
</dbReference>
<dbReference type="Proteomes" id="UP001153069">
    <property type="component" value="Unassembled WGS sequence"/>
</dbReference>
<dbReference type="GO" id="GO:0016671">
    <property type="term" value="F:oxidoreductase activity, acting on a sulfur group of donors, disulfide as acceptor"/>
    <property type="evidence" value="ECO:0007669"/>
    <property type="project" value="InterPro"/>
</dbReference>
<keyword evidence="5" id="KW-0325">Glycoprotein</keyword>
<proteinExistence type="inferred from homology"/>
<accession>A0A9N8EHB5</accession>
<evidence type="ECO:0000256" key="4">
    <source>
        <dbReference type="ARBA" id="ARBA00022729"/>
    </source>
</evidence>
<dbReference type="InterPro" id="IPR036249">
    <property type="entry name" value="Thioredoxin-like_sf"/>
</dbReference>
<dbReference type="AlphaFoldDB" id="A0A9N8EHB5"/>
<comment type="subcellular location">
    <subcellularLocation>
        <location evidence="1">Secreted</location>
    </subcellularLocation>
</comment>
<gene>
    <name evidence="7" type="ORF">SEMRO_1167_G248360.1</name>
</gene>
<dbReference type="Pfam" id="PF03227">
    <property type="entry name" value="GILT"/>
    <property type="match status" value="1"/>
</dbReference>
<feature type="chain" id="PRO_5040352958" description="Thioredoxin-like fold domain-containing protein" evidence="6">
    <location>
        <begin position="23"/>
        <end position="303"/>
    </location>
</feature>